<gene>
    <name evidence="3" type="ORF">CHYS00102_LOCUS30580</name>
</gene>
<reference evidence="3" key="1">
    <citation type="submission" date="2021-01" db="EMBL/GenBank/DDBJ databases">
        <authorList>
            <person name="Corre E."/>
            <person name="Pelletier E."/>
            <person name="Niang G."/>
            <person name="Scheremetjew M."/>
            <person name="Finn R."/>
            <person name="Kale V."/>
            <person name="Holt S."/>
            <person name="Cochrane G."/>
            <person name="Meng A."/>
            <person name="Brown T."/>
            <person name="Cohen L."/>
        </authorList>
    </citation>
    <scope>NUCLEOTIDE SEQUENCE</scope>
    <source>
        <strain evidence="3">308</strain>
    </source>
</reference>
<protein>
    <recommendedName>
        <fullName evidence="4">Lon N-terminal domain-containing protein</fullName>
    </recommendedName>
</protein>
<evidence type="ECO:0000256" key="2">
    <source>
        <dbReference type="SAM" id="SignalP"/>
    </source>
</evidence>
<organism evidence="3">
    <name type="scientific">Corethron hystrix</name>
    <dbReference type="NCBI Taxonomy" id="216773"/>
    <lineage>
        <taxon>Eukaryota</taxon>
        <taxon>Sar</taxon>
        <taxon>Stramenopiles</taxon>
        <taxon>Ochrophyta</taxon>
        <taxon>Bacillariophyta</taxon>
        <taxon>Coscinodiscophyceae</taxon>
        <taxon>Corethrophycidae</taxon>
        <taxon>Corethrales</taxon>
        <taxon>Corethraceae</taxon>
        <taxon>Corethron</taxon>
    </lineage>
</organism>
<name>A0A7S1BZU0_9STRA</name>
<dbReference type="EMBL" id="HBFR01041830">
    <property type="protein sequence ID" value="CAD8903361.1"/>
    <property type="molecule type" value="Transcribed_RNA"/>
</dbReference>
<evidence type="ECO:0000313" key="3">
    <source>
        <dbReference type="EMBL" id="CAD8903361.1"/>
    </source>
</evidence>
<feature type="signal peptide" evidence="2">
    <location>
        <begin position="1"/>
        <end position="15"/>
    </location>
</feature>
<dbReference type="PANTHER" id="PTHR46732">
    <property type="entry name" value="ATP-DEPENDENT PROTEASE LA (LON) DOMAIN PROTEIN"/>
    <property type="match status" value="1"/>
</dbReference>
<dbReference type="PANTHER" id="PTHR46732:SF8">
    <property type="entry name" value="ATP-DEPENDENT PROTEASE LA (LON) DOMAIN PROTEIN"/>
    <property type="match status" value="1"/>
</dbReference>
<evidence type="ECO:0008006" key="4">
    <source>
        <dbReference type="Google" id="ProtNLM"/>
    </source>
</evidence>
<dbReference type="AlphaFoldDB" id="A0A7S1BZU0"/>
<feature type="region of interest" description="Disordered" evidence="1">
    <location>
        <begin position="436"/>
        <end position="486"/>
    </location>
</feature>
<feature type="chain" id="PRO_5031330676" description="Lon N-terminal domain-containing protein" evidence="2">
    <location>
        <begin position="16"/>
        <end position="486"/>
    </location>
</feature>
<keyword evidence="2" id="KW-0732">Signal</keyword>
<dbReference type="Gene3D" id="2.30.130.40">
    <property type="entry name" value="LON domain-like"/>
    <property type="match status" value="1"/>
</dbReference>
<feature type="compositionally biased region" description="Acidic residues" evidence="1">
    <location>
        <begin position="458"/>
        <end position="471"/>
    </location>
</feature>
<dbReference type="InterPro" id="IPR015947">
    <property type="entry name" value="PUA-like_sf"/>
</dbReference>
<accession>A0A7S1BZU0</accession>
<sequence length="486" mass="54934">MIILFLFITFILLLANDPLRPTQYFVDSFSFVPSITYRQRALPCTFRRSTTVRSSSFSLTGYEPNPLYDENPPLANGIDSVKWMEPCDVTARRESAKEFLGQSGGASISPLDSYSKSEIIPLFPLSGMVYTPYTSHVLNIFEPRYRAMYSDILLNGTRRFVVTMSHPEKPGCFASTGVIFYLKDLKEVSQQTEDQIKYICEHEVIGRVEMTKVLNPAVWGTRDTYLKVEGKILEEDSLPLSASSLSEKEKEEITQSGADTQNVFMVGSMEEEASLRRSFAFLVDLQHELNEDVRFTRKSVPTLGVGPGGEKGSLWSTVRLWQSYTEQRLVGRQNELQLDFQEKLVKFLTEDKDVKEDELPSAIGFSDLSPQLQRDVQDLQQRMSNELEPLVLESTLTMQKILEAPDHAHRANLLRYFVDLERKRLEAKRMLKTMFTGVGGDKGDKGQAQTPLSSQGIDEGEQQSQQEEDNDAIGGVDFEADDGGFE</sequence>
<dbReference type="InterPro" id="IPR046336">
    <property type="entry name" value="Lon_prtase_N_sf"/>
</dbReference>
<evidence type="ECO:0000256" key="1">
    <source>
        <dbReference type="SAM" id="MobiDB-lite"/>
    </source>
</evidence>
<proteinExistence type="predicted"/>
<dbReference type="SUPFAM" id="SSF88697">
    <property type="entry name" value="PUA domain-like"/>
    <property type="match status" value="1"/>
</dbReference>